<dbReference type="InterPro" id="IPR002523">
    <property type="entry name" value="MgTranspt_CorA/ZnTranspt_ZntB"/>
</dbReference>
<evidence type="ECO:0000256" key="5">
    <source>
        <dbReference type="SAM" id="MobiDB-lite"/>
    </source>
</evidence>
<evidence type="ECO:0000256" key="4">
    <source>
        <dbReference type="ARBA" id="ARBA00023136"/>
    </source>
</evidence>
<protein>
    <recommendedName>
        <fullName evidence="9">ADP-ribosylation factor</fullName>
    </recommendedName>
</protein>
<keyword evidence="4 6" id="KW-0472">Membrane</keyword>
<keyword evidence="3 6" id="KW-1133">Transmembrane helix</keyword>
<feature type="compositionally biased region" description="Low complexity" evidence="5">
    <location>
        <begin position="159"/>
        <end position="173"/>
    </location>
</feature>
<dbReference type="Pfam" id="PF01544">
    <property type="entry name" value="CorA"/>
    <property type="match status" value="1"/>
</dbReference>
<feature type="transmembrane region" description="Helical" evidence="6">
    <location>
        <begin position="552"/>
        <end position="570"/>
    </location>
</feature>
<evidence type="ECO:0000256" key="2">
    <source>
        <dbReference type="ARBA" id="ARBA00022692"/>
    </source>
</evidence>
<sequence length="611" mass="69365">MAAQEPVSAAADIPWLDFDDEAVFEETLKEAAATTCQNFVLEFGPNNARIVRDLQKEQFETLLNKEDRDSHHPIRWINIWDTSAYKKIVKLVGSKYAFSQRLISLMIYAKEMQQYAAHTGKKKNASAAAKKASALNLPATNKNASAVQIDPEKGLTDGSSTTSPTAQTTTSALPPLEGEEIDLYLLLKDTVNYSSTDHTDKAICVGAHWLYKRPHRLGMSDENDQEDFMPPKHWLWLVLCDDHTVITLHESPKIESAPKEWSKDEWQQEVYKSIRANSLDVLAQQSLHGMKLYDQRPLSQNSIRHELRKLQDRSSLTRQGLTRIHSDVGPVAVIPGTSLEDEGTSNLFYYLFEDYSAAGRLKKAGQILAELTPKVLSSVDRKSRVKIRDIIQPLHYLSKDLRNLKHLFENYMIIIGKVLAATSRPGSPAPDPRASMLFRTDTNLSESFMMSSDPDRKVFLASSALQRFDRLRDRVRGFMLNTIDGHIEEISALQTTYFNLTQQKDSAATARLTRSATLLAKLSVFFLPISFITSFFSVQIEDMFQWWTSSTYWITFGITAGISFICLFFFGRMLMFFSDVLDDWAEKISDWCRMAVRSLGFNLVDEDDDDD</sequence>
<dbReference type="Gene3D" id="1.20.58.340">
    <property type="entry name" value="Magnesium transport protein CorA, transmembrane region"/>
    <property type="match status" value="1"/>
</dbReference>
<dbReference type="PANTHER" id="PTHR46494">
    <property type="entry name" value="CORA FAMILY METAL ION TRANSPORTER (EUROFUNG)"/>
    <property type="match status" value="1"/>
</dbReference>
<evidence type="ECO:0008006" key="9">
    <source>
        <dbReference type="Google" id="ProtNLM"/>
    </source>
</evidence>
<gene>
    <name evidence="7" type="ORF">SUNI508_07951</name>
</gene>
<comment type="caution">
    <text evidence="7">The sequence shown here is derived from an EMBL/GenBank/DDBJ whole genome shotgun (WGS) entry which is preliminary data.</text>
</comment>
<feature type="transmembrane region" description="Helical" evidence="6">
    <location>
        <begin position="518"/>
        <end position="540"/>
    </location>
</feature>
<dbReference type="InterPro" id="IPR045863">
    <property type="entry name" value="CorA_TM1_TM2"/>
</dbReference>
<comment type="subcellular location">
    <subcellularLocation>
        <location evidence="1">Cell membrane</location>
        <topology evidence="1">Multi-pass membrane protein</topology>
    </subcellularLocation>
</comment>
<evidence type="ECO:0000313" key="8">
    <source>
        <dbReference type="Proteomes" id="UP001408356"/>
    </source>
</evidence>
<evidence type="ECO:0000256" key="1">
    <source>
        <dbReference type="ARBA" id="ARBA00004651"/>
    </source>
</evidence>
<dbReference type="SUPFAM" id="SSF144083">
    <property type="entry name" value="Magnesium transport protein CorA, transmembrane region"/>
    <property type="match status" value="1"/>
</dbReference>
<keyword evidence="8" id="KW-1185">Reference proteome</keyword>
<keyword evidence="2 6" id="KW-0812">Transmembrane</keyword>
<evidence type="ECO:0000256" key="3">
    <source>
        <dbReference type="ARBA" id="ARBA00022989"/>
    </source>
</evidence>
<feature type="region of interest" description="Disordered" evidence="5">
    <location>
        <begin position="151"/>
        <end position="173"/>
    </location>
</feature>
<reference evidence="7 8" key="1">
    <citation type="journal article" date="2024" name="J. Plant Pathol.">
        <title>Sequence and assembly of the genome of Seiridium unicorne, isolate CBS 538.82, causal agent of cypress canker disease.</title>
        <authorList>
            <person name="Scali E."/>
            <person name="Rocca G.D."/>
            <person name="Danti R."/>
            <person name="Garbelotto M."/>
            <person name="Barberini S."/>
            <person name="Baroncelli R."/>
            <person name="Emiliani G."/>
        </authorList>
    </citation>
    <scope>NUCLEOTIDE SEQUENCE [LARGE SCALE GENOMIC DNA]</scope>
    <source>
        <strain evidence="7 8">BM-138-508</strain>
    </source>
</reference>
<evidence type="ECO:0000313" key="7">
    <source>
        <dbReference type="EMBL" id="KAK9418463.1"/>
    </source>
</evidence>
<evidence type="ECO:0000256" key="6">
    <source>
        <dbReference type="SAM" id="Phobius"/>
    </source>
</evidence>
<name>A0ABR2UUV8_9PEZI</name>
<dbReference type="PANTHER" id="PTHR46494:SF1">
    <property type="entry name" value="CORA FAMILY METAL ION TRANSPORTER (EUROFUNG)"/>
    <property type="match status" value="1"/>
</dbReference>
<accession>A0ABR2UUV8</accession>
<dbReference type="EMBL" id="JARVKF010000374">
    <property type="protein sequence ID" value="KAK9418463.1"/>
    <property type="molecule type" value="Genomic_DNA"/>
</dbReference>
<proteinExistence type="predicted"/>
<organism evidence="7 8">
    <name type="scientific">Seiridium unicorne</name>
    <dbReference type="NCBI Taxonomy" id="138068"/>
    <lineage>
        <taxon>Eukaryota</taxon>
        <taxon>Fungi</taxon>
        <taxon>Dikarya</taxon>
        <taxon>Ascomycota</taxon>
        <taxon>Pezizomycotina</taxon>
        <taxon>Sordariomycetes</taxon>
        <taxon>Xylariomycetidae</taxon>
        <taxon>Amphisphaeriales</taxon>
        <taxon>Sporocadaceae</taxon>
        <taxon>Seiridium</taxon>
    </lineage>
</organism>
<dbReference type="Proteomes" id="UP001408356">
    <property type="component" value="Unassembled WGS sequence"/>
</dbReference>